<name>B8CBI1_THAPS</name>
<evidence type="ECO:0000313" key="2">
    <source>
        <dbReference type="EMBL" id="EED89323.1"/>
    </source>
</evidence>
<feature type="compositionally biased region" description="Polar residues" evidence="1">
    <location>
        <begin position="368"/>
        <end position="378"/>
    </location>
</feature>
<dbReference type="GeneID" id="7446944"/>
<evidence type="ECO:0000313" key="3">
    <source>
        <dbReference type="Proteomes" id="UP000001449"/>
    </source>
</evidence>
<protein>
    <submittedName>
        <fullName evidence="2">Uncharacterized protein</fullName>
    </submittedName>
</protein>
<dbReference type="KEGG" id="tps:THAPSDRAFT_9502"/>
<feature type="compositionally biased region" description="Polar residues" evidence="1">
    <location>
        <begin position="228"/>
        <end position="238"/>
    </location>
</feature>
<feature type="region of interest" description="Disordered" evidence="1">
    <location>
        <begin position="934"/>
        <end position="977"/>
    </location>
</feature>
<feature type="region of interest" description="Disordered" evidence="1">
    <location>
        <begin position="214"/>
        <end position="238"/>
    </location>
</feature>
<feature type="compositionally biased region" description="Basic residues" evidence="1">
    <location>
        <begin position="885"/>
        <end position="894"/>
    </location>
</feature>
<proteinExistence type="predicted"/>
<gene>
    <name evidence="2" type="ORF">THAPSDRAFT_9502</name>
</gene>
<evidence type="ECO:0000256" key="1">
    <source>
        <dbReference type="SAM" id="MobiDB-lite"/>
    </source>
</evidence>
<dbReference type="HOGENOM" id="CLU_282499_0_0_1"/>
<keyword evidence="3" id="KW-1185">Reference proteome</keyword>
<reference evidence="2 3" key="2">
    <citation type="journal article" date="2008" name="Nature">
        <title>The Phaeodactylum genome reveals the evolutionary history of diatom genomes.</title>
        <authorList>
            <person name="Bowler C."/>
            <person name="Allen A.E."/>
            <person name="Badger J.H."/>
            <person name="Grimwood J."/>
            <person name="Jabbari K."/>
            <person name="Kuo A."/>
            <person name="Maheswari U."/>
            <person name="Martens C."/>
            <person name="Maumus F."/>
            <person name="Otillar R.P."/>
            <person name="Rayko E."/>
            <person name="Salamov A."/>
            <person name="Vandepoele K."/>
            <person name="Beszteri B."/>
            <person name="Gruber A."/>
            <person name="Heijde M."/>
            <person name="Katinka M."/>
            <person name="Mock T."/>
            <person name="Valentin K."/>
            <person name="Verret F."/>
            <person name="Berges J.A."/>
            <person name="Brownlee C."/>
            <person name="Cadoret J.P."/>
            <person name="Chiovitti A."/>
            <person name="Choi C.J."/>
            <person name="Coesel S."/>
            <person name="De Martino A."/>
            <person name="Detter J.C."/>
            <person name="Durkin C."/>
            <person name="Falciatore A."/>
            <person name="Fournet J."/>
            <person name="Haruta M."/>
            <person name="Huysman M.J."/>
            <person name="Jenkins B.D."/>
            <person name="Jiroutova K."/>
            <person name="Jorgensen R.E."/>
            <person name="Joubert Y."/>
            <person name="Kaplan A."/>
            <person name="Kroger N."/>
            <person name="Kroth P.G."/>
            <person name="La Roche J."/>
            <person name="Lindquist E."/>
            <person name="Lommer M."/>
            <person name="Martin-Jezequel V."/>
            <person name="Lopez P.J."/>
            <person name="Lucas S."/>
            <person name="Mangogna M."/>
            <person name="McGinnis K."/>
            <person name="Medlin L.K."/>
            <person name="Montsant A."/>
            <person name="Oudot-Le Secq M.P."/>
            <person name="Napoli C."/>
            <person name="Obornik M."/>
            <person name="Parker M.S."/>
            <person name="Petit J.L."/>
            <person name="Porcel B.M."/>
            <person name="Poulsen N."/>
            <person name="Robison M."/>
            <person name="Rychlewski L."/>
            <person name="Rynearson T.A."/>
            <person name="Schmutz J."/>
            <person name="Shapiro H."/>
            <person name="Siaut M."/>
            <person name="Stanley M."/>
            <person name="Sussman M.R."/>
            <person name="Taylor A.R."/>
            <person name="Vardi A."/>
            <person name="von Dassow P."/>
            <person name="Vyverman W."/>
            <person name="Willis A."/>
            <person name="Wyrwicz L.S."/>
            <person name="Rokhsar D.S."/>
            <person name="Weissenbach J."/>
            <person name="Armbrust E.V."/>
            <person name="Green B.R."/>
            <person name="Van de Peer Y."/>
            <person name="Grigoriev I.V."/>
        </authorList>
    </citation>
    <scope>NUCLEOTIDE SEQUENCE [LARGE SCALE GENOMIC DNA]</scope>
    <source>
        <strain evidence="2 3">CCMP1335</strain>
    </source>
</reference>
<accession>B8CBI1</accession>
<dbReference type="AlphaFoldDB" id="B8CBI1"/>
<feature type="region of interest" description="Disordered" evidence="1">
    <location>
        <begin position="333"/>
        <end position="381"/>
    </location>
</feature>
<feature type="compositionally biased region" description="Basic and acidic residues" evidence="1">
    <location>
        <begin position="551"/>
        <end position="560"/>
    </location>
</feature>
<organism evidence="2 3">
    <name type="scientific">Thalassiosira pseudonana</name>
    <name type="common">Marine diatom</name>
    <name type="synonym">Cyclotella nana</name>
    <dbReference type="NCBI Taxonomy" id="35128"/>
    <lineage>
        <taxon>Eukaryota</taxon>
        <taxon>Sar</taxon>
        <taxon>Stramenopiles</taxon>
        <taxon>Ochrophyta</taxon>
        <taxon>Bacillariophyta</taxon>
        <taxon>Coscinodiscophyceae</taxon>
        <taxon>Thalassiosirophycidae</taxon>
        <taxon>Thalassiosirales</taxon>
        <taxon>Thalassiosiraceae</taxon>
        <taxon>Thalassiosira</taxon>
    </lineage>
</organism>
<feature type="compositionally biased region" description="Low complexity" evidence="1">
    <location>
        <begin position="333"/>
        <end position="345"/>
    </location>
</feature>
<reference evidence="2 3" key="1">
    <citation type="journal article" date="2004" name="Science">
        <title>The genome of the diatom Thalassiosira pseudonana: ecology, evolution, and metabolism.</title>
        <authorList>
            <person name="Armbrust E.V."/>
            <person name="Berges J.A."/>
            <person name="Bowler C."/>
            <person name="Green B.R."/>
            <person name="Martinez D."/>
            <person name="Putnam N.H."/>
            <person name="Zhou S."/>
            <person name="Allen A.E."/>
            <person name="Apt K.E."/>
            <person name="Bechner M."/>
            <person name="Brzezinski M.A."/>
            <person name="Chaal B.K."/>
            <person name="Chiovitti A."/>
            <person name="Davis A.K."/>
            <person name="Demarest M.S."/>
            <person name="Detter J.C."/>
            <person name="Glavina T."/>
            <person name="Goodstein D."/>
            <person name="Hadi M.Z."/>
            <person name="Hellsten U."/>
            <person name="Hildebrand M."/>
            <person name="Jenkins B.D."/>
            <person name="Jurka J."/>
            <person name="Kapitonov V.V."/>
            <person name="Kroger N."/>
            <person name="Lau W.W."/>
            <person name="Lane T.W."/>
            <person name="Larimer F.W."/>
            <person name="Lippmeier J.C."/>
            <person name="Lucas S."/>
            <person name="Medina M."/>
            <person name="Montsant A."/>
            <person name="Obornik M."/>
            <person name="Parker M.S."/>
            <person name="Palenik B."/>
            <person name="Pazour G.J."/>
            <person name="Richardson P.M."/>
            <person name="Rynearson T.A."/>
            <person name="Saito M.A."/>
            <person name="Schwartz D.C."/>
            <person name="Thamatrakoln K."/>
            <person name="Valentin K."/>
            <person name="Vardi A."/>
            <person name="Wilkerson F.P."/>
            <person name="Rokhsar D.S."/>
        </authorList>
    </citation>
    <scope>NUCLEOTIDE SEQUENCE [LARGE SCALE GENOMIC DNA]</scope>
    <source>
        <strain evidence="2 3">CCMP1335</strain>
    </source>
</reference>
<dbReference type="PaxDb" id="35128-Thaps9502"/>
<dbReference type="RefSeq" id="XP_002293587.1">
    <property type="nucleotide sequence ID" value="XM_002293551.1"/>
</dbReference>
<dbReference type="InParanoid" id="B8CBI1"/>
<feature type="region of interest" description="Disordered" evidence="1">
    <location>
        <begin position="543"/>
        <end position="575"/>
    </location>
</feature>
<dbReference type="Proteomes" id="UP000001449">
    <property type="component" value="Chromosome 13"/>
</dbReference>
<feature type="region of interest" description="Disordered" evidence="1">
    <location>
        <begin position="855"/>
        <end position="922"/>
    </location>
</feature>
<sequence>MNIATEKKLRPIYGSQRSGGGDKYDDIYAKYFKAISSGGNTNATTVNVNTNNVGGRPGDKYDEIYARFSQAMTAVPSVDNNNVSVVERANSVGELEGVETVSFEGTVAGAGDMYGRTNTTNLDNAAISPSRMFTSTSEYGTTLKDPSGSFSVKDNGTDYEQQLLLSTTKFEESLQNFNPDGSRVSMDPPEYYAMPQAKKVSTLLYSSSPREYTLPSVASRDDVGSVKPGTSNSSRDVGLSSISSFSSNYTATNRGDVQSKLQELNAKSKAFKEFLEKNTVSPMAIGQSLPRSHRTSGSTAVEKKYRYDDIDARLEVLQKQCLALKQQTALSGQSSNGAAFSSSSNTKNDADQRSIHQETILKAPSSGGDKSTTQTPSTPVDGFATKILSEKILNGYHMTREHCNRCNVSLLSHHEKLTDGEVVEKRECVICPMNNLRSLIQGGIAKKVMASQVLQGESTLSGGALCEHCISPTLVQKDGTVVCEVCPVLDQVCIEIVKEQSRGSKLQDAIPCLKCGSKQMMNVRNELSCVVCAVTKEWEQQQKAASSSDVQTKERVKSGVEETPTNGNSKSPAKKGPKLFETLMGQCGATPPSLTKNTSLGNLQSQLKGELEKAKKCQALLEKSLENPHLLAANNHSPEEMKEELAKAKRCQYALERIIQTTSNIGTFPDTGANEIDDMVSAPEVKNEGSFSISQQEVEAGQPKEYIPPPSYFRCGIPSMVEITLISPDDSVAPSYHTKHLKDSDKKYMSKSRVGMNLCGCSHDANSRHREEPEDGGFDHNTIQTDDFTLDYTLNTNDESRLEYLHIKSKNPRVRFEIDEEEDSPAPGCWLLQCFGCGDGSMSEGRQDASVYRRHEIRGRRESPMPSHSTPPDDDESEYSSVLRTPKKILRNRNARPTQQAPPRRNSRPPSTPKAAPPSDYSVISNVSESMYQRQMRQMNAPCDQSSAISSVSGSNFQFNDPRQLQTAPPKRTGSSDYSAISDISGSMMYRTNEQPSWKAPNAAISKAKANARSDYSAVSELSGSGILRNPYPDSRRRVWNQNGSSRPTMGVLLEEESFDTSDNKDKYAAQLGMRLSQAESALSDHKREINGFVKRLERQHAVVRM</sequence>
<dbReference type="EMBL" id="CM000648">
    <property type="protein sequence ID" value="EED89323.1"/>
    <property type="molecule type" value="Genomic_DNA"/>
</dbReference>